<evidence type="ECO:0000256" key="5">
    <source>
        <dbReference type="SAM" id="MobiDB-lite"/>
    </source>
</evidence>
<feature type="transmembrane region" description="Helical" evidence="6">
    <location>
        <begin position="194"/>
        <end position="214"/>
    </location>
</feature>
<name>A0A336MZ18_CULSO</name>
<feature type="transmembrane region" description="Helical" evidence="6">
    <location>
        <begin position="447"/>
        <end position="465"/>
    </location>
</feature>
<protein>
    <submittedName>
        <fullName evidence="7">CSON010046 protein</fullName>
    </submittedName>
</protein>
<keyword evidence="4 6" id="KW-0472">Membrane</keyword>
<feature type="compositionally biased region" description="Polar residues" evidence="5">
    <location>
        <begin position="583"/>
        <end position="592"/>
    </location>
</feature>
<dbReference type="PANTHER" id="PTHR23507:SF1">
    <property type="entry name" value="FI18259P1-RELATED"/>
    <property type="match status" value="1"/>
</dbReference>
<dbReference type="AlphaFoldDB" id="A0A336MZ18"/>
<feature type="compositionally biased region" description="Basic and acidic residues" evidence="5">
    <location>
        <begin position="572"/>
        <end position="581"/>
    </location>
</feature>
<dbReference type="PANTHER" id="PTHR23507">
    <property type="entry name" value="ZGC:174356"/>
    <property type="match status" value="1"/>
</dbReference>
<sequence length="592" mass="65879">MIGPTKTNFGRIWQKLWKFILGMKIELAFFLYFAPGTLNSIGLELLPIEKACRINLNYSDVVCSNLNNAYLKELCPSVYEFKGNESYTASDFILSFSQEKNLTDSDSEILFDVCTAETAAQALKLEVHTDRAPLGYLALIVIIFAGPLGDKYNRKKPFLLLPMIGELISVTAYLITSIFQTTVPMQFHLYLETFVNSICGGFSLMLMGVFSILAATTAEEDRTFRFGVFSAFSSGAGIVLSPLAKYVFEWMGYVYMFIFCLIIHICGVIFIIFYIDEVPKPTESANHEMKKEKAEPISTLEGGKVNPGYDATTESTASTLELRSRSAIEEKVISQLQEAASSSKAVTQEVHKNIVRESFDMFISNFKVLSVVRPFSGRVTLCLIIIGYSIFVFSNTDVLLLSSFGRIAWGWTTEFALYASFNTAVGFIGTLIVTGVFVNLFKLADPLLVIIAVICRLISRLMYAFTKDVAMIYLAGGIDMFNSAPAVAIRSVLSKIVGVDELGRLYTVMSVLETLISPLSVKAYVKIFQDYLETKPGTFYFLTVGLLAVVILLFIRIHSMIKPFLKEAANEEAPGEQKENADQNDNIESLRL</sequence>
<comment type="subcellular location">
    <subcellularLocation>
        <location evidence="1">Membrane</location>
        <topology evidence="1">Multi-pass membrane protein</topology>
    </subcellularLocation>
</comment>
<feature type="region of interest" description="Disordered" evidence="5">
    <location>
        <begin position="572"/>
        <end position="592"/>
    </location>
</feature>
<dbReference type="Gene3D" id="1.20.1250.20">
    <property type="entry name" value="MFS general substrate transporter like domains"/>
    <property type="match status" value="1"/>
</dbReference>
<feature type="transmembrane region" description="Helical" evidence="6">
    <location>
        <begin position="375"/>
        <end position="395"/>
    </location>
</feature>
<dbReference type="InterPro" id="IPR011701">
    <property type="entry name" value="MFS"/>
</dbReference>
<dbReference type="VEuPathDB" id="VectorBase:CSON010046"/>
<dbReference type="SUPFAM" id="SSF103473">
    <property type="entry name" value="MFS general substrate transporter"/>
    <property type="match status" value="1"/>
</dbReference>
<evidence type="ECO:0000256" key="3">
    <source>
        <dbReference type="ARBA" id="ARBA00022989"/>
    </source>
</evidence>
<dbReference type="GO" id="GO:0022857">
    <property type="term" value="F:transmembrane transporter activity"/>
    <property type="evidence" value="ECO:0007669"/>
    <property type="project" value="InterPro"/>
</dbReference>
<feature type="transmembrane region" description="Helical" evidence="6">
    <location>
        <begin position="133"/>
        <end position="149"/>
    </location>
</feature>
<reference evidence="7" key="1">
    <citation type="submission" date="2018-07" db="EMBL/GenBank/DDBJ databases">
        <authorList>
            <person name="Quirk P.G."/>
            <person name="Krulwich T.A."/>
        </authorList>
    </citation>
    <scope>NUCLEOTIDE SEQUENCE</scope>
</reference>
<organism evidence="7">
    <name type="scientific">Culicoides sonorensis</name>
    <name type="common">Biting midge</name>
    <dbReference type="NCBI Taxonomy" id="179676"/>
    <lineage>
        <taxon>Eukaryota</taxon>
        <taxon>Metazoa</taxon>
        <taxon>Ecdysozoa</taxon>
        <taxon>Arthropoda</taxon>
        <taxon>Hexapoda</taxon>
        <taxon>Insecta</taxon>
        <taxon>Pterygota</taxon>
        <taxon>Neoptera</taxon>
        <taxon>Endopterygota</taxon>
        <taxon>Diptera</taxon>
        <taxon>Nematocera</taxon>
        <taxon>Chironomoidea</taxon>
        <taxon>Ceratopogonidae</taxon>
        <taxon>Ceratopogoninae</taxon>
        <taxon>Culicoides</taxon>
        <taxon>Monoculicoides</taxon>
    </lineage>
</organism>
<feature type="transmembrane region" description="Helical" evidence="6">
    <location>
        <begin position="158"/>
        <end position="179"/>
    </location>
</feature>
<proteinExistence type="predicted"/>
<keyword evidence="3 6" id="KW-1133">Transmembrane helix</keyword>
<evidence type="ECO:0000256" key="2">
    <source>
        <dbReference type="ARBA" id="ARBA00022692"/>
    </source>
</evidence>
<feature type="transmembrane region" description="Helical" evidence="6">
    <location>
        <begin position="226"/>
        <end position="248"/>
    </location>
</feature>
<gene>
    <name evidence="7" type="primary">CSON010046</name>
</gene>
<feature type="transmembrane region" description="Helical" evidence="6">
    <location>
        <begin position="254"/>
        <end position="275"/>
    </location>
</feature>
<evidence type="ECO:0000256" key="1">
    <source>
        <dbReference type="ARBA" id="ARBA00004141"/>
    </source>
</evidence>
<evidence type="ECO:0000256" key="4">
    <source>
        <dbReference type="ARBA" id="ARBA00023136"/>
    </source>
</evidence>
<dbReference type="InterPro" id="IPR036259">
    <property type="entry name" value="MFS_trans_sf"/>
</dbReference>
<dbReference type="Pfam" id="PF07690">
    <property type="entry name" value="MFS_1"/>
    <property type="match status" value="1"/>
</dbReference>
<dbReference type="EMBL" id="UFQT01004060">
    <property type="protein sequence ID" value="SSX35470.1"/>
    <property type="molecule type" value="Genomic_DNA"/>
</dbReference>
<evidence type="ECO:0000256" key="6">
    <source>
        <dbReference type="SAM" id="Phobius"/>
    </source>
</evidence>
<evidence type="ECO:0000313" key="7">
    <source>
        <dbReference type="EMBL" id="SSX35470.1"/>
    </source>
</evidence>
<keyword evidence="2 6" id="KW-0812">Transmembrane</keyword>
<dbReference type="OMA" id="IITYMFV"/>
<accession>A0A336MZ18</accession>
<feature type="transmembrane region" description="Helical" evidence="6">
    <location>
        <begin position="415"/>
        <end position="440"/>
    </location>
</feature>
<feature type="transmembrane region" description="Helical" evidence="6">
    <location>
        <begin position="16"/>
        <end position="34"/>
    </location>
</feature>
<dbReference type="GO" id="GO:0016020">
    <property type="term" value="C:membrane"/>
    <property type="evidence" value="ECO:0007669"/>
    <property type="project" value="UniProtKB-SubCell"/>
</dbReference>
<feature type="transmembrane region" description="Helical" evidence="6">
    <location>
        <begin position="537"/>
        <end position="557"/>
    </location>
</feature>